<dbReference type="Pfam" id="PF14815">
    <property type="entry name" value="NUDIX_4"/>
    <property type="match status" value="1"/>
</dbReference>
<keyword evidence="19" id="KW-1185">Reference proteome</keyword>
<keyword evidence="3" id="KW-0515">Mutator protein</keyword>
<evidence type="ECO:0000256" key="10">
    <source>
        <dbReference type="ARBA" id="ARBA00035861"/>
    </source>
</evidence>
<dbReference type="AlphaFoldDB" id="A0A5K7YD85"/>
<evidence type="ECO:0000256" key="6">
    <source>
        <dbReference type="ARBA" id="ARBA00022763"/>
    </source>
</evidence>
<evidence type="ECO:0000256" key="14">
    <source>
        <dbReference type="ARBA" id="ARBA00041592"/>
    </source>
</evidence>
<dbReference type="InterPro" id="IPR000086">
    <property type="entry name" value="NUDIX_hydrolase_dom"/>
</dbReference>
<keyword evidence="5" id="KW-0479">Metal-binding</keyword>
<dbReference type="CDD" id="cd03425">
    <property type="entry name" value="NUDIX_MutT_NudA_like"/>
    <property type="match status" value="1"/>
</dbReference>
<evidence type="ECO:0000256" key="9">
    <source>
        <dbReference type="ARBA" id="ARBA00023204"/>
    </source>
</evidence>
<dbReference type="GO" id="GO:0044716">
    <property type="term" value="F:8-oxo-GDP phosphatase activity"/>
    <property type="evidence" value="ECO:0007669"/>
    <property type="project" value="TreeGrafter"/>
</dbReference>
<comment type="catalytic activity">
    <reaction evidence="11">
        <text>8-oxo-GTP + H2O = 8-oxo-GMP + diphosphate + H(+)</text>
        <dbReference type="Rhea" id="RHEA:67616"/>
        <dbReference type="ChEBI" id="CHEBI:15377"/>
        <dbReference type="ChEBI" id="CHEBI:15378"/>
        <dbReference type="ChEBI" id="CHEBI:33019"/>
        <dbReference type="ChEBI" id="CHEBI:143553"/>
        <dbReference type="ChEBI" id="CHEBI:145694"/>
    </reaction>
</comment>
<accession>A0A5K7YD85</accession>
<keyword evidence="7 18" id="KW-0378">Hydrolase</keyword>
<feature type="domain" description="Nudix hydrolase" evidence="17">
    <location>
        <begin position="3"/>
        <end position="128"/>
    </location>
</feature>
<evidence type="ECO:0000256" key="15">
    <source>
        <dbReference type="ARBA" id="ARBA00041979"/>
    </source>
</evidence>
<dbReference type="KEGG" id="dalk:DSCA_10380"/>
<evidence type="ECO:0000256" key="8">
    <source>
        <dbReference type="ARBA" id="ARBA00022842"/>
    </source>
</evidence>
<comment type="similarity">
    <text evidence="2">Belongs to the Nudix hydrolase family.</text>
</comment>
<evidence type="ECO:0000256" key="5">
    <source>
        <dbReference type="ARBA" id="ARBA00022723"/>
    </source>
</evidence>
<keyword evidence="8" id="KW-0460">Magnesium</keyword>
<dbReference type="InterPro" id="IPR029119">
    <property type="entry name" value="MutY_C"/>
</dbReference>
<organism evidence="18 19">
    <name type="scientific">Desulfosarcina alkanivorans</name>
    <dbReference type="NCBI Taxonomy" id="571177"/>
    <lineage>
        <taxon>Bacteria</taxon>
        <taxon>Pseudomonadati</taxon>
        <taxon>Thermodesulfobacteriota</taxon>
        <taxon>Desulfobacteria</taxon>
        <taxon>Desulfobacterales</taxon>
        <taxon>Desulfosarcinaceae</taxon>
        <taxon>Desulfosarcina</taxon>
    </lineage>
</organism>
<dbReference type="GO" id="GO:0006260">
    <property type="term" value="P:DNA replication"/>
    <property type="evidence" value="ECO:0007669"/>
    <property type="project" value="UniProtKB-KW"/>
</dbReference>
<keyword evidence="9" id="KW-0234">DNA repair</keyword>
<dbReference type="EMBL" id="AP021874">
    <property type="protein sequence ID" value="BBO67108.1"/>
    <property type="molecule type" value="Genomic_DNA"/>
</dbReference>
<gene>
    <name evidence="18" type="ORF">DSCA_10380</name>
</gene>
<keyword evidence="6" id="KW-0227">DNA damage</keyword>
<dbReference type="PANTHER" id="PTHR47707:SF1">
    <property type="entry name" value="NUDIX HYDROLASE FAMILY PROTEIN"/>
    <property type="match status" value="1"/>
</dbReference>
<reference evidence="18 19" key="1">
    <citation type="submission" date="2019-11" db="EMBL/GenBank/DDBJ databases">
        <title>Comparative genomics of hydrocarbon-degrading Desulfosarcina strains.</title>
        <authorList>
            <person name="Watanabe M."/>
            <person name="Kojima H."/>
            <person name="Fukui M."/>
        </authorList>
    </citation>
    <scope>NUCLEOTIDE SEQUENCE [LARGE SCALE GENOMIC DNA]</scope>
    <source>
        <strain evidence="18 19">PL12</strain>
    </source>
</reference>
<dbReference type="Gene3D" id="3.90.79.10">
    <property type="entry name" value="Nucleoside Triphosphate Pyrophosphohydrolase"/>
    <property type="match status" value="1"/>
</dbReference>
<dbReference type="GO" id="GO:0008413">
    <property type="term" value="F:8-oxo-7,8-dihydroguanosine triphosphate pyrophosphatase activity"/>
    <property type="evidence" value="ECO:0007669"/>
    <property type="project" value="TreeGrafter"/>
</dbReference>
<dbReference type="SUPFAM" id="SSF55811">
    <property type="entry name" value="Nudix"/>
    <property type="match status" value="1"/>
</dbReference>
<dbReference type="EC" id="3.6.1.55" evidence="12"/>
<evidence type="ECO:0000259" key="17">
    <source>
        <dbReference type="PROSITE" id="PS51462"/>
    </source>
</evidence>
<dbReference type="InterPro" id="IPR015797">
    <property type="entry name" value="NUDIX_hydrolase-like_dom_sf"/>
</dbReference>
<evidence type="ECO:0000256" key="12">
    <source>
        <dbReference type="ARBA" id="ARBA00038905"/>
    </source>
</evidence>
<keyword evidence="4" id="KW-0235">DNA replication</keyword>
<dbReference type="GO" id="GO:0006281">
    <property type="term" value="P:DNA repair"/>
    <property type="evidence" value="ECO:0007669"/>
    <property type="project" value="UniProtKB-KW"/>
</dbReference>
<evidence type="ECO:0000313" key="19">
    <source>
        <dbReference type="Proteomes" id="UP000427906"/>
    </source>
</evidence>
<dbReference type="PROSITE" id="PS51462">
    <property type="entry name" value="NUDIX"/>
    <property type="match status" value="1"/>
</dbReference>
<dbReference type="Proteomes" id="UP000427906">
    <property type="component" value="Chromosome"/>
</dbReference>
<evidence type="ECO:0000256" key="2">
    <source>
        <dbReference type="ARBA" id="ARBA00005582"/>
    </source>
</evidence>
<dbReference type="GO" id="GO:0035539">
    <property type="term" value="F:8-oxo-7,8-dihydrodeoxyguanosine triphosphate pyrophosphatase activity"/>
    <property type="evidence" value="ECO:0007669"/>
    <property type="project" value="UniProtKB-EC"/>
</dbReference>
<dbReference type="PANTHER" id="PTHR47707">
    <property type="entry name" value="8-OXO-DGTP DIPHOSPHATASE"/>
    <property type="match status" value="1"/>
</dbReference>
<evidence type="ECO:0000313" key="18">
    <source>
        <dbReference type="EMBL" id="BBO67108.1"/>
    </source>
</evidence>
<dbReference type="PRINTS" id="PR00502">
    <property type="entry name" value="NUDIXFAMILY"/>
</dbReference>
<comment type="catalytic activity">
    <reaction evidence="10">
        <text>8-oxo-dGTP + H2O = 8-oxo-dGMP + diphosphate + H(+)</text>
        <dbReference type="Rhea" id="RHEA:31575"/>
        <dbReference type="ChEBI" id="CHEBI:15377"/>
        <dbReference type="ChEBI" id="CHEBI:15378"/>
        <dbReference type="ChEBI" id="CHEBI:33019"/>
        <dbReference type="ChEBI" id="CHEBI:63224"/>
        <dbReference type="ChEBI" id="CHEBI:77896"/>
        <dbReference type="EC" id="3.6.1.55"/>
    </reaction>
</comment>
<dbReference type="InterPro" id="IPR047127">
    <property type="entry name" value="MutT-like"/>
</dbReference>
<proteinExistence type="inferred from homology"/>
<dbReference type="InterPro" id="IPR020476">
    <property type="entry name" value="Nudix_hydrolase"/>
</dbReference>
<evidence type="ECO:0000256" key="3">
    <source>
        <dbReference type="ARBA" id="ARBA00022457"/>
    </source>
</evidence>
<evidence type="ECO:0000256" key="11">
    <source>
        <dbReference type="ARBA" id="ARBA00036904"/>
    </source>
</evidence>
<evidence type="ECO:0000256" key="7">
    <source>
        <dbReference type="ARBA" id="ARBA00022801"/>
    </source>
</evidence>
<evidence type="ECO:0000256" key="13">
    <source>
        <dbReference type="ARBA" id="ARBA00040794"/>
    </source>
</evidence>
<evidence type="ECO:0000256" key="4">
    <source>
        <dbReference type="ARBA" id="ARBA00022705"/>
    </source>
</evidence>
<dbReference type="GO" id="GO:0044715">
    <property type="term" value="F:8-oxo-dGDP phosphatase activity"/>
    <property type="evidence" value="ECO:0007669"/>
    <property type="project" value="TreeGrafter"/>
</dbReference>
<name>A0A5K7YD85_9BACT</name>
<protein>
    <recommendedName>
        <fullName evidence="13">8-oxo-dGTP diphosphatase</fullName>
        <ecNumber evidence="12">3.6.1.55</ecNumber>
    </recommendedName>
    <alternativeName>
        <fullName evidence="16">7,8-dihydro-8-oxoguanine-triphosphatase</fullName>
    </alternativeName>
    <alternativeName>
        <fullName evidence="15">Mutator protein MutT</fullName>
    </alternativeName>
    <alternativeName>
        <fullName evidence="14">dGTP pyrophosphohydrolase</fullName>
    </alternativeName>
</protein>
<sequence length="134" mass="15235">MTSILRVTAAIIIHDGTILIAQRRPNDRLAGMWEFPGGKMEAGETPEQCLKRELREELAMDAAVGRFLGSCVYHYDHISIDLMAYRVSWNGRPLRLISHQAVRWVFPGQLADYPFTPADLPFVRRLENGDIPLD</sequence>
<comment type="cofactor">
    <cofactor evidence="1">
        <name>Mg(2+)</name>
        <dbReference type="ChEBI" id="CHEBI:18420"/>
    </cofactor>
</comment>
<evidence type="ECO:0000256" key="1">
    <source>
        <dbReference type="ARBA" id="ARBA00001946"/>
    </source>
</evidence>
<dbReference type="GO" id="GO:0046872">
    <property type="term" value="F:metal ion binding"/>
    <property type="evidence" value="ECO:0007669"/>
    <property type="project" value="UniProtKB-KW"/>
</dbReference>
<evidence type="ECO:0000256" key="16">
    <source>
        <dbReference type="ARBA" id="ARBA00042798"/>
    </source>
</evidence>